<proteinExistence type="predicted"/>
<accession>A0A4C1X015</accession>
<name>A0A4C1X015_EUMVA</name>
<protein>
    <submittedName>
        <fullName evidence="1">Uncharacterized protein</fullName>
    </submittedName>
</protein>
<organism evidence="1 2">
    <name type="scientific">Eumeta variegata</name>
    <name type="common">Bagworm moth</name>
    <name type="synonym">Eumeta japonica</name>
    <dbReference type="NCBI Taxonomy" id="151549"/>
    <lineage>
        <taxon>Eukaryota</taxon>
        <taxon>Metazoa</taxon>
        <taxon>Ecdysozoa</taxon>
        <taxon>Arthropoda</taxon>
        <taxon>Hexapoda</taxon>
        <taxon>Insecta</taxon>
        <taxon>Pterygota</taxon>
        <taxon>Neoptera</taxon>
        <taxon>Endopterygota</taxon>
        <taxon>Lepidoptera</taxon>
        <taxon>Glossata</taxon>
        <taxon>Ditrysia</taxon>
        <taxon>Tineoidea</taxon>
        <taxon>Psychidae</taxon>
        <taxon>Oiketicinae</taxon>
        <taxon>Eumeta</taxon>
    </lineage>
</organism>
<dbReference type="Proteomes" id="UP000299102">
    <property type="component" value="Unassembled WGS sequence"/>
</dbReference>
<keyword evidence="2" id="KW-1185">Reference proteome</keyword>
<dbReference type="AlphaFoldDB" id="A0A4C1X015"/>
<sequence length="118" mass="12842">MYTRNFPFAVCHSKVQPPPAGAAYAFKSKLLNALVIWPRSFDPLLCASGVSREAFIVTTGRDSAPSARIVRYRPAATAPAARGPGRRRPSTPLLTFDVQITFGPQDMIVCRFGTMVDA</sequence>
<comment type="caution">
    <text evidence="1">The sequence shown here is derived from an EMBL/GenBank/DDBJ whole genome shotgun (WGS) entry which is preliminary data.</text>
</comment>
<evidence type="ECO:0000313" key="2">
    <source>
        <dbReference type="Proteomes" id="UP000299102"/>
    </source>
</evidence>
<evidence type="ECO:0000313" key="1">
    <source>
        <dbReference type="EMBL" id="GBP56282.1"/>
    </source>
</evidence>
<dbReference type="EMBL" id="BGZK01000688">
    <property type="protein sequence ID" value="GBP56282.1"/>
    <property type="molecule type" value="Genomic_DNA"/>
</dbReference>
<reference evidence="1 2" key="1">
    <citation type="journal article" date="2019" name="Commun. Biol.">
        <title>The bagworm genome reveals a unique fibroin gene that provides high tensile strength.</title>
        <authorList>
            <person name="Kono N."/>
            <person name="Nakamura H."/>
            <person name="Ohtoshi R."/>
            <person name="Tomita M."/>
            <person name="Numata K."/>
            <person name="Arakawa K."/>
        </authorList>
    </citation>
    <scope>NUCLEOTIDE SEQUENCE [LARGE SCALE GENOMIC DNA]</scope>
</reference>
<gene>
    <name evidence="1" type="ORF">EVAR_37357_1</name>
</gene>